<evidence type="ECO:0000256" key="1">
    <source>
        <dbReference type="ARBA" id="ARBA00007613"/>
    </source>
</evidence>
<dbReference type="Proteomes" id="UP001500840">
    <property type="component" value="Unassembled WGS sequence"/>
</dbReference>
<organism evidence="2 3">
    <name type="scientific">Novipirellula rosea</name>
    <dbReference type="NCBI Taxonomy" id="1031540"/>
    <lineage>
        <taxon>Bacteria</taxon>
        <taxon>Pseudomonadati</taxon>
        <taxon>Planctomycetota</taxon>
        <taxon>Planctomycetia</taxon>
        <taxon>Pirellulales</taxon>
        <taxon>Pirellulaceae</taxon>
        <taxon>Novipirellula</taxon>
    </lineage>
</organism>
<dbReference type="EMBL" id="BAABGA010000049">
    <property type="protein sequence ID" value="GAA4460155.1"/>
    <property type="molecule type" value="Genomic_DNA"/>
</dbReference>
<keyword evidence="3" id="KW-1185">Reference proteome</keyword>
<dbReference type="InterPro" id="IPR003423">
    <property type="entry name" value="OMP_efflux"/>
</dbReference>
<dbReference type="Pfam" id="PF02321">
    <property type="entry name" value="OEP"/>
    <property type="match status" value="2"/>
</dbReference>
<gene>
    <name evidence="2" type="ORF">GCM10023156_40730</name>
</gene>
<name>A0ABP8N6W9_9BACT</name>
<dbReference type="InterPro" id="IPR010131">
    <property type="entry name" value="MdtP/NodT-like"/>
</dbReference>
<reference evidence="3" key="1">
    <citation type="journal article" date="2019" name="Int. J. Syst. Evol. Microbiol.">
        <title>The Global Catalogue of Microorganisms (GCM) 10K type strain sequencing project: providing services to taxonomists for standard genome sequencing and annotation.</title>
        <authorList>
            <consortium name="The Broad Institute Genomics Platform"/>
            <consortium name="The Broad Institute Genome Sequencing Center for Infectious Disease"/>
            <person name="Wu L."/>
            <person name="Ma J."/>
        </authorList>
    </citation>
    <scope>NUCLEOTIDE SEQUENCE [LARGE SCALE GENOMIC DNA]</scope>
    <source>
        <strain evidence="3">JCM 17759</strain>
    </source>
</reference>
<dbReference type="PANTHER" id="PTHR30203">
    <property type="entry name" value="OUTER MEMBRANE CATION EFFLUX PROTEIN"/>
    <property type="match status" value="1"/>
</dbReference>
<accession>A0ABP8N6W9</accession>
<dbReference type="PANTHER" id="PTHR30203:SF24">
    <property type="entry name" value="BLR4935 PROTEIN"/>
    <property type="match status" value="1"/>
</dbReference>
<sequence length="467" mass="50558">MAIRFEWQSNLSVLAVLIVSVMPVGCKSPQPCCDSDLVSRELNWRTGGGPQGVKPTHEVIPANVILEDGLSEDEAVQTALANNSAFQATLAQLGMAHGDAVQASLLANPSLLAYFPTGAKEGQYTLYAPIESYLMRPMRVKVANRDYRRIGDQLVQNGLDLARDVRVAYTDLAVANEQAALALEALEIRESIAELTDKRFDDGDISELETIAARVDQLNATATSAVQRQTVAIAEARLATLIGLTSLDVPLMPLPMDVANVPIVDETSLIAQALACRPDYQSANWTIAAASQRSRLARWLFLRVDGVLDVRDGPGYTHTGGGLRADIPIFNRNQGGIIRADWEVNAAQHARDAIHDQIVADVRTAARQLQQANDNLTVLEQQVAPALIEALEIARKGFAGGGTEYLLVLQTTTQYLDTKARILDQKAAYGRALAELERAVGCHLEAGVVDVAELIEATSIEFDESTR</sequence>
<dbReference type="Gene3D" id="1.20.1600.10">
    <property type="entry name" value="Outer membrane efflux proteins (OEP)"/>
    <property type="match status" value="1"/>
</dbReference>
<dbReference type="RefSeq" id="WP_345325013.1">
    <property type="nucleotide sequence ID" value="NZ_BAABGA010000049.1"/>
</dbReference>
<comment type="similarity">
    <text evidence="1">Belongs to the outer membrane factor (OMF) (TC 1.B.17) family.</text>
</comment>
<comment type="caution">
    <text evidence="2">The sequence shown here is derived from an EMBL/GenBank/DDBJ whole genome shotgun (WGS) entry which is preliminary data.</text>
</comment>
<evidence type="ECO:0000313" key="3">
    <source>
        <dbReference type="Proteomes" id="UP001500840"/>
    </source>
</evidence>
<evidence type="ECO:0000313" key="2">
    <source>
        <dbReference type="EMBL" id="GAA4460155.1"/>
    </source>
</evidence>
<dbReference type="SUPFAM" id="SSF56954">
    <property type="entry name" value="Outer membrane efflux proteins (OEP)"/>
    <property type="match status" value="1"/>
</dbReference>
<protein>
    <submittedName>
        <fullName evidence="2">TolC family protein</fullName>
    </submittedName>
</protein>
<proteinExistence type="inferred from homology"/>